<dbReference type="OrthoDB" id="9408020at2759"/>
<dbReference type="SUPFAM" id="SSF47986">
    <property type="entry name" value="DEATH domain"/>
    <property type="match status" value="1"/>
</dbReference>
<dbReference type="InterPro" id="IPR052493">
    <property type="entry name" value="TNFRSF1A"/>
</dbReference>
<dbReference type="InterPro" id="IPR033994">
    <property type="entry name" value="TNFRSF1A_death"/>
</dbReference>
<dbReference type="PANTHER" id="PTHR46861">
    <property type="entry name" value="TUMOR NECROSIS FACTOR RECEPTOR SUPERFAMILY MEMBER 1A"/>
    <property type="match status" value="1"/>
</dbReference>
<evidence type="ECO:0000256" key="8">
    <source>
        <dbReference type="SAM" id="SignalP"/>
    </source>
</evidence>
<keyword evidence="5" id="KW-0325">Glycoprotein</keyword>
<dbReference type="GO" id="GO:0005031">
    <property type="term" value="F:tumor necrosis factor receptor activity"/>
    <property type="evidence" value="ECO:0007669"/>
    <property type="project" value="TreeGrafter"/>
</dbReference>
<dbReference type="SMART" id="SM00208">
    <property type="entry name" value="TNFR"/>
    <property type="match status" value="3"/>
</dbReference>
<dbReference type="PROSITE" id="PS00652">
    <property type="entry name" value="TNFR_NGFR_1"/>
    <property type="match status" value="1"/>
</dbReference>
<dbReference type="Ensembl" id="ENSSRHT00000027661.1">
    <property type="protein sequence ID" value="ENSSRHP00000026866.1"/>
    <property type="gene ID" value="ENSSRHG00000014004.1"/>
</dbReference>
<keyword evidence="1" id="KW-0053">Apoptosis</keyword>
<dbReference type="GO" id="GO:0006954">
    <property type="term" value="P:inflammatory response"/>
    <property type="evidence" value="ECO:0007669"/>
    <property type="project" value="TreeGrafter"/>
</dbReference>
<dbReference type="InterPro" id="IPR011029">
    <property type="entry name" value="DEATH-like_dom_sf"/>
</dbReference>
<feature type="domain" description="Death" evidence="9">
    <location>
        <begin position="309"/>
        <end position="385"/>
    </location>
</feature>
<dbReference type="PROSITE" id="PS50017">
    <property type="entry name" value="DEATH_DOMAIN"/>
    <property type="match status" value="1"/>
</dbReference>
<evidence type="ECO:0000256" key="5">
    <source>
        <dbReference type="ARBA" id="ARBA00023180"/>
    </source>
</evidence>
<feature type="disulfide bond" evidence="6">
    <location>
        <begin position="135"/>
        <end position="148"/>
    </location>
</feature>
<organism evidence="11 12">
    <name type="scientific">Sinocyclocheilus rhinocerous</name>
    <dbReference type="NCBI Taxonomy" id="307959"/>
    <lineage>
        <taxon>Eukaryota</taxon>
        <taxon>Metazoa</taxon>
        <taxon>Chordata</taxon>
        <taxon>Craniata</taxon>
        <taxon>Vertebrata</taxon>
        <taxon>Euteleostomi</taxon>
        <taxon>Actinopterygii</taxon>
        <taxon>Neopterygii</taxon>
        <taxon>Teleostei</taxon>
        <taxon>Ostariophysi</taxon>
        <taxon>Cypriniformes</taxon>
        <taxon>Cyprinidae</taxon>
        <taxon>Cyprininae</taxon>
        <taxon>Sinocyclocheilus</taxon>
    </lineage>
</organism>
<dbReference type="AlphaFoldDB" id="A0A673HLD3"/>
<dbReference type="Pfam" id="PF00020">
    <property type="entry name" value="TNFR_c6"/>
    <property type="match status" value="2"/>
</dbReference>
<keyword evidence="3" id="KW-0677">Repeat</keyword>
<keyword evidence="2 8" id="KW-0732">Signal</keyword>
<dbReference type="GO" id="GO:0043235">
    <property type="term" value="C:receptor complex"/>
    <property type="evidence" value="ECO:0007669"/>
    <property type="project" value="TreeGrafter"/>
</dbReference>
<evidence type="ECO:0000259" key="9">
    <source>
        <dbReference type="PROSITE" id="PS50017"/>
    </source>
</evidence>
<evidence type="ECO:0000313" key="11">
    <source>
        <dbReference type="Ensembl" id="ENSSRHP00000026866.1"/>
    </source>
</evidence>
<dbReference type="KEGG" id="srx:107748890"/>
<dbReference type="GO" id="GO:0006915">
    <property type="term" value="P:apoptotic process"/>
    <property type="evidence" value="ECO:0007669"/>
    <property type="project" value="UniProtKB-KW"/>
</dbReference>
<evidence type="ECO:0000256" key="2">
    <source>
        <dbReference type="ARBA" id="ARBA00022729"/>
    </source>
</evidence>
<dbReference type="Pfam" id="PF00531">
    <property type="entry name" value="Death"/>
    <property type="match status" value="1"/>
</dbReference>
<feature type="domain" description="TNFR-Cys" evidence="10">
    <location>
        <begin position="73"/>
        <end position="114"/>
    </location>
</feature>
<feature type="disulfide bond" evidence="6">
    <location>
        <begin position="138"/>
        <end position="156"/>
    </location>
</feature>
<name>A0A673HLD3_9TELE</name>
<evidence type="ECO:0000256" key="3">
    <source>
        <dbReference type="ARBA" id="ARBA00022737"/>
    </source>
</evidence>
<dbReference type="GeneID" id="107748890"/>
<keyword evidence="12" id="KW-1185">Reference proteome</keyword>
<reference evidence="11" key="1">
    <citation type="submission" date="2025-08" db="UniProtKB">
        <authorList>
            <consortium name="Ensembl"/>
        </authorList>
    </citation>
    <scope>IDENTIFICATION</scope>
</reference>
<evidence type="ECO:0000256" key="1">
    <source>
        <dbReference type="ARBA" id="ARBA00022703"/>
    </source>
</evidence>
<feature type="signal peptide" evidence="8">
    <location>
        <begin position="1"/>
        <end position="20"/>
    </location>
</feature>
<feature type="domain" description="TNFR-Cys" evidence="10">
    <location>
        <begin position="115"/>
        <end position="156"/>
    </location>
</feature>
<comment type="caution">
    <text evidence="6">Lacks conserved residue(s) required for the propagation of feature annotation.</text>
</comment>
<evidence type="ECO:0000259" key="10">
    <source>
        <dbReference type="PROSITE" id="PS50050"/>
    </source>
</evidence>
<gene>
    <name evidence="11" type="primary">LOC107748890</name>
</gene>
<feature type="transmembrane region" description="Helical" evidence="7">
    <location>
        <begin position="209"/>
        <end position="228"/>
    </location>
</feature>
<sequence>MRKCQLFAYVLLALISQSYTISNFAISGGQTVKRTCPDNEYWNNKGFCCDKCHPGFKLKEKCPEPNKRSECVKCENGTYLDNSNYNENCFSCRKCNKDHSIEISPCTFKSNRVCGCEPEYYYKKLGDLGWECSSCNKCGSGQLIAAKCAGEQNTKCQCKENHYAVKGKNLCELCVKCQDECPHLCKSTTPPNPLRSANPTSPSGSIPQILVPVGACIMVLALGVFMLYEGIRLWKKKRHALSSQKSSPASEDQTLIITVAPDTEHNESVPFTKQPCETEQNGKLPDCVPREIKFHKFFYFVLDEVPFGRFKELVRRLGVSEQSIDRAEQDHRNSKDAHYQMLKVWSDSGSGGGNNVLPCHRIQMFVDTLKDMYLVNCADNIESRFLSWDPSTSH</sequence>
<dbReference type="PROSITE" id="PS50050">
    <property type="entry name" value="TNFR_NGFR_2"/>
    <property type="match status" value="2"/>
</dbReference>
<keyword evidence="4 6" id="KW-1015">Disulfide bond</keyword>
<proteinExistence type="predicted"/>
<evidence type="ECO:0000256" key="7">
    <source>
        <dbReference type="SAM" id="Phobius"/>
    </source>
</evidence>
<keyword evidence="7" id="KW-0472">Membrane</keyword>
<feature type="repeat" description="TNFR-Cys" evidence="6">
    <location>
        <begin position="73"/>
        <end position="114"/>
    </location>
</feature>
<reference evidence="11" key="2">
    <citation type="submission" date="2025-09" db="UniProtKB">
        <authorList>
            <consortium name="Ensembl"/>
        </authorList>
    </citation>
    <scope>IDENTIFICATION</scope>
</reference>
<dbReference type="Proteomes" id="UP000472270">
    <property type="component" value="Unassembled WGS sequence"/>
</dbReference>
<feature type="chain" id="PRO_5025569952" evidence="8">
    <location>
        <begin position="21"/>
        <end position="394"/>
    </location>
</feature>
<dbReference type="RefSeq" id="XP_016419379.1">
    <property type="nucleotide sequence ID" value="XM_016563893.1"/>
</dbReference>
<dbReference type="InterPro" id="IPR000488">
    <property type="entry name" value="Death_dom"/>
</dbReference>
<dbReference type="SUPFAM" id="SSF57586">
    <property type="entry name" value="TNF receptor-like"/>
    <property type="match status" value="3"/>
</dbReference>
<dbReference type="PANTHER" id="PTHR46861:SF1">
    <property type="entry name" value="TUMOR NECROSIS FACTOR RECEPTOR SUPERFAMILY MEMBER 1A"/>
    <property type="match status" value="1"/>
</dbReference>
<evidence type="ECO:0000313" key="12">
    <source>
        <dbReference type="Proteomes" id="UP000472270"/>
    </source>
</evidence>
<dbReference type="InterPro" id="IPR001368">
    <property type="entry name" value="TNFR/NGFR_Cys_rich_reg"/>
</dbReference>
<protein>
    <submittedName>
        <fullName evidence="11">Tumor necrosis factor receptor superfamily member 1A-like</fullName>
    </submittedName>
</protein>
<evidence type="ECO:0000256" key="4">
    <source>
        <dbReference type="ARBA" id="ARBA00023157"/>
    </source>
</evidence>
<feature type="disulfide bond" evidence="6">
    <location>
        <begin position="74"/>
        <end position="89"/>
    </location>
</feature>
<dbReference type="CDD" id="cd08313">
    <property type="entry name" value="Death_TNFR1"/>
    <property type="match status" value="1"/>
</dbReference>
<keyword evidence="7" id="KW-1133">Transmembrane helix</keyword>
<keyword evidence="7" id="KW-0812">Transmembrane</keyword>
<dbReference type="GO" id="GO:0045121">
    <property type="term" value="C:membrane raft"/>
    <property type="evidence" value="ECO:0007669"/>
    <property type="project" value="TreeGrafter"/>
</dbReference>
<accession>A0A673HLD3</accession>
<dbReference type="Gene3D" id="1.10.533.10">
    <property type="entry name" value="Death Domain, Fas"/>
    <property type="match status" value="1"/>
</dbReference>
<evidence type="ECO:0000256" key="6">
    <source>
        <dbReference type="PROSITE-ProRule" id="PRU00206"/>
    </source>
</evidence>
<feature type="repeat" description="TNFR-Cys" evidence="6">
    <location>
        <begin position="115"/>
        <end position="156"/>
    </location>
</feature>
<dbReference type="GO" id="GO:0043120">
    <property type="term" value="F:tumor necrosis factor binding"/>
    <property type="evidence" value="ECO:0007669"/>
    <property type="project" value="TreeGrafter"/>
</dbReference>
<dbReference type="Gene3D" id="2.10.50.10">
    <property type="entry name" value="Tumor Necrosis Factor Receptor, subunit A, domain 2"/>
    <property type="match status" value="3"/>
</dbReference>